<name>A0AAF0DD90_9EURO</name>
<dbReference type="PANTHER" id="PTHR24185:SF1">
    <property type="entry name" value="CALCIUM-INDEPENDENT PHOSPHOLIPASE A2-GAMMA"/>
    <property type="match status" value="1"/>
</dbReference>
<dbReference type="Pfam" id="PF01734">
    <property type="entry name" value="Patatin"/>
    <property type="match status" value="1"/>
</dbReference>
<dbReference type="Proteomes" id="UP001219355">
    <property type="component" value="Chromosome 1"/>
</dbReference>
<keyword evidence="3" id="KW-0443">Lipid metabolism</keyword>
<dbReference type="SUPFAM" id="SSF52151">
    <property type="entry name" value="FabD/lysophospholipase-like"/>
    <property type="match status" value="1"/>
</dbReference>
<sequence>MSVAETRKQYILFSEDVFRPKRSSYNPARAFDFYQANGKFDHIPLEHRIKELVKAKTGSEDTLLQDDDEATCKVFVTAIQRENTDATVFRSYDTESVDLLYDYCKIWEGARATTAASTFFEPITIGPFKQEFVDGGMRCNNPIELAEFESQALWPNDDRLIISIGSGSAPGKSLDGNIAVLIEALKAIVLDSEAQSERFFKTRQSRVKEDRLFRFNVFHGLEGIGLEEYQEVARIAAATNSYLNLTDVRLRVETCVKVLTEDLGGGAGSSMIVKQ</sequence>
<accession>A0AAF0DD90</accession>
<evidence type="ECO:0000313" key="7">
    <source>
        <dbReference type="Proteomes" id="UP001219355"/>
    </source>
</evidence>
<dbReference type="EMBL" id="CP120627">
    <property type="protein sequence ID" value="WEW56312.1"/>
    <property type="molecule type" value="Genomic_DNA"/>
</dbReference>
<protein>
    <recommendedName>
        <fullName evidence="5">PNPLA domain-containing protein</fullName>
    </recommendedName>
</protein>
<evidence type="ECO:0000259" key="5">
    <source>
        <dbReference type="PROSITE" id="PS51635"/>
    </source>
</evidence>
<dbReference type="GO" id="GO:0019369">
    <property type="term" value="P:arachidonate metabolic process"/>
    <property type="evidence" value="ECO:0007669"/>
    <property type="project" value="TreeGrafter"/>
</dbReference>
<gene>
    <name evidence="6" type="ORF">PRK78_001755</name>
</gene>
<organism evidence="6 7">
    <name type="scientific">Emydomyces testavorans</name>
    <dbReference type="NCBI Taxonomy" id="2070801"/>
    <lineage>
        <taxon>Eukaryota</taxon>
        <taxon>Fungi</taxon>
        <taxon>Dikarya</taxon>
        <taxon>Ascomycota</taxon>
        <taxon>Pezizomycotina</taxon>
        <taxon>Eurotiomycetes</taxon>
        <taxon>Eurotiomycetidae</taxon>
        <taxon>Onygenales</taxon>
        <taxon>Nannizziopsiaceae</taxon>
        <taxon>Emydomyces</taxon>
    </lineage>
</organism>
<dbReference type="PROSITE" id="PS51635">
    <property type="entry name" value="PNPLA"/>
    <property type="match status" value="1"/>
</dbReference>
<reference evidence="6" key="1">
    <citation type="submission" date="2023-03" db="EMBL/GenBank/DDBJ databases">
        <title>Emydomyces testavorans Genome Sequence.</title>
        <authorList>
            <person name="Hoyer L."/>
        </authorList>
    </citation>
    <scope>NUCLEOTIDE SEQUENCE</scope>
    <source>
        <strain evidence="6">16-2883</strain>
    </source>
</reference>
<dbReference type="GO" id="GO:0046486">
    <property type="term" value="P:glycerolipid metabolic process"/>
    <property type="evidence" value="ECO:0007669"/>
    <property type="project" value="UniProtKB-ARBA"/>
</dbReference>
<evidence type="ECO:0000313" key="6">
    <source>
        <dbReference type="EMBL" id="WEW56312.1"/>
    </source>
</evidence>
<dbReference type="GO" id="GO:0047499">
    <property type="term" value="F:calcium-independent phospholipase A2 activity"/>
    <property type="evidence" value="ECO:0007669"/>
    <property type="project" value="TreeGrafter"/>
</dbReference>
<evidence type="ECO:0000256" key="3">
    <source>
        <dbReference type="ARBA" id="ARBA00023098"/>
    </source>
</evidence>
<dbReference type="GO" id="GO:0016042">
    <property type="term" value="P:lipid catabolic process"/>
    <property type="evidence" value="ECO:0007669"/>
    <property type="project" value="UniProtKB-KW"/>
</dbReference>
<dbReference type="InterPro" id="IPR002641">
    <property type="entry name" value="PNPLA_dom"/>
</dbReference>
<comment type="caution">
    <text evidence="4">Lacks conserved residue(s) required for the propagation of feature annotation.</text>
</comment>
<keyword evidence="7" id="KW-1185">Reference proteome</keyword>
<keyword evidence="1" id="KW-0378">Hydrolase</keyword>
<evidence type="ECO:0000256" key="2">
    <source>
        <dbReference type="ARBA" id="ARBA00022963"/>
    </source>
</evidence>
<evidence type="ECO:0000256" key="4">
    <source>
        <dbReference type="PROSITE-ProRule" id="PRU01161"/>
    </source>
</evidence>
<dbReference type="InterPro" id="IPR016035">
    <property type="entry name" value="Acyl_Trfase/lysoPLipase"/>
</dbReference>
<dbReference type="GO" id="GO:0016020">
    <property type="term" value="C:membrane"/>
    <property type="evidence" value="ECO:0007669"/>
    <property type="project" value="TreeGrafter"/>
</dbReference>
<proteinExistence type="predicted"/>
<dbReference type="AlphaFoldDB" id="A0AAF0DD90"/>
<dbReference type="PANTHER" id="PTHR24185">
    <property type="entry name" value="CALCIUM-INDEPENDENT PHOSPHOLIPASE A2-GAMMA"/>
    <property type="match status" value="1"/>
</dbReference>
<feature type="short sequence motif" description="DGA/G" evidence="4">
    <location>
        <begin position="134"/>
        <end position="136"/>
    </location>
</feature>
<dbReference type="Gene3D" id="3.40.1090.10">
    <property type="entry name" value="Cytosolic phospholipase A2 catalytic domain"/>
    <property type="match status" value="1"/>
</dbReference>
<evidence type="ECO:0000256" key="1">
    <source>
        <dbReference type="ARBA" id="ARBA00022801"/>
    </source>
</evidence>
<keyword evidence="2" id="KW-0442">Lipid degradation</keyword>
<feature type="domain" description="PNPLA" evidence="5">
    <location>
        <begin position="1"/>
        <end position="147"/>
    </location>
</feature>